<accession>A0A7C3C232</accession>
<proteinExistence type="predicted"/>
<dbReference type="Pfam" id="PF07603">
    <property type="entry name" value="Lcl_C"/>
    <property type="match status" value="1"/>
</dbReference>
<evidence type="ECO:0000313" key="2">
    <source>
        <dbReference type="EMBL" id="HFB53324.1"/>
    </source>
</evidence>
<dbReference type="EMBL" id="DRNH01000066">
    <property type="protein sequence ID" value="HFB53324.1"/>
    <property type="molecule type" value="Genomic_DNA"/>
</dbReference>
<reference evidence="2" key="1">
    <citation type="journal article" date="2020" name="mSystems">
        <title>Genome- and Community-Level Interaction Insights into Carbon Utilization and Element Cycling Functions of Hydrothermarchaeota in Hydrothermal Sediment.</title>
        <authorList>
            <person name="Zhou Z."/>
            <person name="Liu Y."/>
            <person name="Xu W."/>
            <person name="Pan J."/>
            <person name="Luo Z.H."/>
            <person name="Li M."/>
        </authorList>
    </citation>
    <scope>NUCLEOTIDE SEQUENCE [LARGE SCALE GENOMIC DNA]</scope>
    <source>
        <strain evidence="2">HyVt-507</strain>
    </source>
</reference>
<dbReference type="AlphaFoldDB" id="A0A7C3C232"/>
<dbReference type="InterPro" id="IPR011460">
    <property type="entry name" value="Lcl_C"/>
</dbReference>
<name>A0A7C3C232_9BACT</name>
<organism evidence="2">
    <name type="scientific">Sulfurimonas autotrophica</name>
    <dbReference type="NCBI Taxonomy" id="202747"/>
    <lineage>
        <taxon>Bacteria</taxon>
        <taxon>Pseudomonadati</taxon>
        <taxon>Campylobacterota</taxon>
        <taxon>Epsilonproteobacteria</taxon>
        <taxon>Campylobacterales</taxon>
        <taxon>Sulfurimonadaceae</taxon>
        <taxon>Sulfurimonas</taxon>
    </lineage>
</organism>
<evidence type="ECO:0000259" key="1">
    <source>
        <dbReference type="Pfam" id="PF07603"/>
    </source>
</evidence>
<sequence length="131" mass="15210">MKKLLITILLVAGINLFAKDGIVKDSKNHLQWQDNVEHSELIWKLSKGYCSQLNLGGFHDWRMPDREELIGLAKNKKLKRLFVNLEDALYWTRSEDKDDNLFAYTIYSGNGHDSISDKCDKYFVLCVRTAK</sequence>
<feature type="domain" description="Lcl C-terminal" evidence="1">
    <location>
        <begin position="21"/>
        <end position="128"/>
    </location>
</feature>
<gene>
    <name evidence="2" type="ORF">ENJ67_01210</name>
</gene>
<comment type="caution">
    <text evidence="2">The sequence shown here is derived from an EMBL/GenBank/DDBJ whole genome shotgun (WGS) entry which is preliminary data.</text>
</comment>
<protein>
    <submittedName>
        <fullName evidence="2">DUF1566 domain-containing protein</fullName>
    </submittedName>
</protein>
<dbReference type="Proteomes" id="UP000886390">
    <property type="component" value="Unassembled WGS sequence"/>
</dbReference>